<evidence type="ECO:0000256" key="2">
    <source>
        <dbReference type="ARBA" id="ARBA00023315"/>
    </source>
</evidence>
<dbReference type="RefSeq" id="WP_090231788.1">
    <property type="nucleotide sequence ID" value="NZ_FNNU01000010.1"/>
</dbReference>
<gene>
    <name evidence="5" type="ORF">SAMN05216287_4390</name>
</gene>
<keyword evidence="1 5" id="KW-0808">Transferase</keyword>
<name>A0A1H3GLW9_9PSED</name>
<accession>A0A1H3GLW9</accession>
<proteinExistence type="inferred from homology"/>
<protein>
    <submittedName>
        <fullName evidence="5">Protein N-acetyltransferase, RimJ/RimL family</fullName>
    </submittedName>
</protein>
<dbReference type="STRING" id="1007099.SAMN05216287_4390"/>
<dbReference type="PROSITE" id="PS51186">
    <property type="entry name" value="GNAT"/>
    <property type="match status" value="1"/>
</dbReference>
<feature type="domain" description="N-acetyltransferase" evidence="4">
    <location>
        <begin position="14"/>
        <end position="174"/>
    </location>
</feature>
<keyword evidence="6" id="KW-1185">Reference proteome</keyword>
<dbReference type="InterPro" id="IPR000182">
    <property type="entry name" value="GNAT_dom"/>
</dbReference>
<dbReference type="GO" id="GO:0016747">
    <property type="term" value="F:acyltransferase activity, transferring groups other than amino-acyl groups"/>
    <property type="evidence" value="ECO:0007669"/>
    <property type="project" value="InterPro"/>
</dbReference>
<evidence type="ECO:0000256" key="1">
    <source>
        <dbReference type="ARBA" id="ARBA00022679"/>
    </source>
</evidence>
<evidence type="ECO:0000256" key="3">
    <source>
        <dbReference type="ARBA" id="ARBA00038502"/>
    </source>
</evidence>
<comment type="similarity">
    <text evidence="3">Belongs to the acetyltransferase family. RimJ subfamily.</text>
</comment>
<sequence length="191" mass="20906">MTAAPLPILHTQRLLLRPLEMSDAERIQALASDPTIAATTSTLPHPYHLQHAQGWIGGLAPAFADGKEISLAITCEKVIVGVMSLAGISRKHRRAALGYWIGVPFWGRGYATEAARAIIAYGFAELELNRIYGECYSHNLASERVLQKLGMRFEGCQREAMRKGDAFIDILLYALLKSDFPLGAERLVSGG</sequence>
<dbReference type="Gene3D" id="3.40.630.30">
    <property type="match status" value="1"/>
</dbReference>
<dbReference type="PANTHER" id="PTHR43792:SF8">
    <property type="entry name" value="[RIBOSOMAL PROTEIN US5]-ALANINE N-ACETYLTRANSFERASE"/>
    <property type="match status" value="1"/>
</dbReference>
<evidence type="ECO:0000259" key="4">
    <source>
        <dbReference type="PROSITE" id="PS51186"/>
    </source>
</evidence>
<evidence type="ECO:0000313" key="5">
    <source>
        <dbReference type="EMBL" id="SDY04097.1"/>
    </source>
</evidence>
<organism evidence="5 6">
    <name type="scientific">Pseudomonas kuykendallii</name>
    <dbReference type="NCBI Taxonomy" id="1007099"/>
    <lineage>
        <taxon>Bacteria</taxon>
        <taxon>Pseudomonadati</taxon>
        <taxon>Pseudomonadota</taxon>
        <taxon>Gammaproteobacteria</taxon>
        <taxon>Pseudomonadales</taxon>
        <taxon>Pseudomonadaceae</taxon>
        <taxon>Pseudomonas</taxon>
    </lineage>
</organism>
<dbReference type="InterPro" id="IPR016181">
    <property type="entry name" value="Acyl_CoA_acyltransferase"/>
</dbReference>
<dbReference type="InterPro" id="IPR051531">
    <property type="entry name" value="N-acetyltransferase"/>
</dbReference>
<dbReference type="EMBL" id="FNNU01000010">
    <property type="protein sequence ID" value="SDY04097.1"/>
    <property type="molecule type" value="Genomic_DNA"/>
</dbReference>
<dbReference type="Proteomes" id="UP000243778">
    <property type="component" value="Unassembled WGS sequence"/>
</dbReference>
<reference evidence="6" key="1">
    <citation type="submission" date="2016-10" db="EMBL/GenBank/DDBJ databases">
        <authorList>
            <person name="Varghese N."/>
            <person name="Submissions S."/>
        </authorList>
    </citation>
    <scope>NUCLEOTIDE SEQUENCE [LARGE SCALE GENOMIC DNA]</scope>
    <source>
        <strain evidence="6">NRRL B-59562</strain>
    </source>
</reference>
<dbReference type="SUPFAM" id="SSF55729">
    <property type="entry name" value="Acyl-CoA N-acyltransferases (Nat)"/>
    <property type="match status" value="1"/>
</dbReference>
<dbReference type="PANTHER" id="PTHR43792">
    <property type="entry name" value="GNAT FAMILY, PUTATIVE (AFU_ORTHOLOGUE AFUA_3G00765)-RELATED-RELATED"/>
    <property type="match status" value="1"/>
</dbReference>
<dbReference type="AlphaFoldDB" id="A0A1H3GLW9"/>
<keyword evidence="2" id="KW-0012">Acyltransferase</keyword>
<evidence type="ECO:0000313" key="6">
    <source>
        <dbReference type="Proteomes" id="UP000243778"/>
    </source>
</evidence>
<dbReference type="Pfam" id="PF13302">
    <property type="entry name" value="Acetyltransf_3"/>
    <property type="match status" value="1"/>
</dbReference>